<dbReference type="InterPro" id="IPR038666">
    <property type="entry name" value="SSP1_head-tail_sf"/>
</dbReference>
<gene>
    <name evidence="1" type="ORF">JL111_14645</name>
</gene>
<name>A0ABS1S9D7_9RHOB</name>
<evidence type="ECO:0000313" key="1">
    <source>
        <dbReference type="EMBL" id="MBL3674724.1"/>
    </source>
</evidence>
<evidence type="ECO:0000313" key="2">
    <source>
        <dbReference type="Proteomes" id="UP000644749"/>
    </source>
</evidence>
<dbReference type="EMBL" id="JAESHT010000013">
    <property type="protein sequence ID" value="MBL3674724.1"/>
    <property type="molecule type" value="Genomic_DNA"/>
</dbReference>
<dbReference type="Pfam" id="PF05521">
    <property type="entry name" value="Phage_HCP"/>
    <property type="match status" value="1"/>
</dbReference>
<dbReference type="RefSeq" id="WP_191311413.1">
    <property type="nucleotide sequence ID" value="NZ_BNCL01000013.1"/>
</dbReference>
<organism evidence="1 2">
    <name type="scientific">Paracoccus aerius</name>
    <dbReference type="NCBI Taxonomy" id="1915382"/>
    <lineage>
        <taxon>Bacteria</taxon>
        <taxon>Pseudomonadati</taxon>
        <taxon>Pseudomonadota</taxon>
        <taxon>Alphaproteobacteria</taxon>
        <taxon>Rhodobacterales</taxon>
        <taxon>Paracoccaceae</taxon>
        <taxon>Paracoccus</taxon>
    </lineage>
</organism>
<protein>
    <submittedName>
        <fullName evidence="1">Head-tail adaptor protein</fullName>
    </submittedName>
</protein>
<dbReference type="Gene3D" id="2.40.10.270">
    <property type="entry name" value="Bacteriophage SPP1 head-tail adaptor protein"/>
    <property type="match status" value="1"/>
</dbReference>
<sequence>MSVPNLNVRLELEGSVRQGDGMGGYRTVWQRIGTLWAEMKAGAGQERGAQVAPESVVSWRITVRGARAGDPRRPAAGQRMRMGQRLFVIEAVAERDGAGHWLTCFAREEAQA</sequence>
<dbReference type="Proteomes" id="UP000644749">
    <property type="component" value="Unassembled WGS sequence"/>
</dbReference>
<keyword evidence="2" id="KW-1185">Reference proteome</keyword>
<reference evidence="1 2" key="1">
    <citation type="submission" date="2021-01" db="EMBL/GenBank/DDBJ databases">
        <title>011410 draft genome.</title>
        <authorList>
            <person name="Lang L."/>
        </authorList>
    </citation>
    <scope>NUCLEOTIDE SEQUENCE [LARGE SCALE GENOMIC DNA]</scope>
    <source>
        <strain evidence="1 2">KCTC 42845</strain>
    </source>
</reference>
<comment type="caution">
    <text evidence="1">The sequence shown here is derived from an EMBL/GenBank/DDBJ whole genome shotgun (WGS) entry which is preliminary data.</text>
</comment>
<proteinExistence type="predicted"/>
<accession>A0ABS1S9D7</accession>
<dbReference type="InterPro" id="IPR008767">
    <property type="entry name" value="Phage_SPP1_head-tail_adaptor"/>
</dbReference>